<evidence type="ECO:0000313" key="1">
    <source>
        <dbReference type="EMBL" id="KAL0006915.1"/>
    </source>
</evidence>
<sequence length="181" mass="19171">MAASVSRRLLRSLGSLYTFGRCDSPSITCQSFHGSHDLSTLGYSGLFKGGPSFLANRWLSTSILTPDSGEGAFPTDLLSTKPMVTAERSIDLSTLGYSGLFKGGPSFLAKRWLSTSILTPDSGEGAFPTDLLSTKPMVGICELPFHLVSSKVIGGVGGTFEKVSIVPAYSRVLDVAKMVLL</sequence>
<protein>
    <submittedName>
        <fullName evidence="1">Uncharacterized protein</fullName>
    </submittedName>
</protein>
<dbReference type="Proteomes" id="UP001459277">
    <property type="component" value="Unassembled WGS sequence"/>
</dbReference>
<proteinExistence type="predicted"/>
<evidence type="ECO:0000313" key="2">
    <source>
        <dbReference type="Proteomes" id="UP001459277"/>
    </source>
</evidence>
<keyword evidence="2" id="KW-1185">Reference proteome</keyword>
<dbReference type="AlphaFoldDB" id="A0AAW2D8K3"/>
<gene>
    <name evidence="1" type="ORF">SO802_008417</name>
</gene>
<reference evidence="1 2" key="1">
    <citation type="submission" date="2024-01" db="EMBL/GenBank/DDBJ databases">
        <title>A telomere-to-telomere, gap-free genome of sweet tea (Lithocarpus litseifolius).</title>
        <authorList>
            <person name="Zhou J."/>
        </authorList>
    </citation>
    <scope>NUCLEOTIDE SEQUENCE [LARGE SCALE GENOMIC DNA]</scope>
    <source>
        <strain evidence="1">Zhou-2022a</strain>
        <tissue evidence="1">Leaf</tissue>
    </source>
</reference>
<comment type="caution">
    <text evidence="1">The sequence shown here is derived from an EMBL/GenBank/DDBJ whole genome shotgun (WGS) entry which is preliminary data.</text>
</comment>
<dbReference type="EMBL" id="JAZDWU010000003">
    <property type="protein sequence ID" value="KAL0006915.1"/>
    <property type="molecule type" value="Genomic_DNA"/>
</dbReference>
<accession>A0AAW2D8K3</accession>
<name>A0AAW2D8K3_9ROSI</name>
<organism evidence="1 2">
    <name type="scientific">Lithocarpus litseifolius</name>
    <dbReference type="NCBI Taxonomy" id="425828"/>
    <lineage>
        <taxon>Eukaryota</taxon>
        <taxon>Viridiplantae</taxon>
        <taxon>Streptophyta</taxon>
        <taxon>Embryophyta</taxon>
        <taxon>Tracheophyta</taxon>
        <taxon>Spermatophyta</taxon>
        <taxon>Magnoliopsida</taxon>
        <taxon>eudicotyledons</taxon>
        <taxon>Gunneridae</taxon>
        <taxon>Pentapetalae</taxon>
        <taxon>rosids</taxon>
        <taxon>fabids</taxon>
        <taxon>Fagales</taxon>
        <taxon>Fagaceae</taxon>
        <taxon>Lithocarpus</taxon>
    </lineage>
</organism>